<organism evidence="1 2">
    <name type="scientific">Xanthomonas campestris pv. papavericola</name>
    <dbReference type="NCBI Taxonomy" id="487881"/>
    <lineage>
        <taxon>Bacteria</taxon>
        <taxon>Pseudomonadati</taxon>
        <taxon>Pseudomonadota</taxon>
        <taxon>Gammaproteobacteria</taxon>
        <taxon>Lysobacterales</taxon>
        <taxon>Lysobacteraceae</taxon>
        <taxon>Xanthomonas</taxon>
    </lineage>
</organism>
<sequence length="302" mass="33864">MAFSIYPEVRGSASVEDLVSYCRSHVNYGDYDSILGASDVLSALANDRELLVRAINSTLLKRDDYFNDNMGVSSQSIILHSDPTFKIRANVWKAPVARAGSMIHDSNLYSYNYAHNHNFELLTVGYLGSGYWTEIHECKPDRIQGYIGETVELEYLEKTSLPQGKVILFRACEDVHTQLPCEELSISLNLLVVPPYERLADQYSFDVAKSQITGVITSPNVGCMSLLTFAALLGTTEAYSSIEQIAFASNRHWRVRNAAVEVASLLAPGEKEALWRRAERDTDPAIRRSARSWLEREQSEAK</sequence>
<dbReference type="RefSeq" id="WP_115577230.1">
    <property type="nucleotide sequence ID" value="NZ_JAJFNJ020000003.1"/>
</dbReference>
<name>A0AAJ2X7V0_XANCA</name>
<dbReference type="Proteomes" id="UP001297361">
    <property type="component" value="Unassembled WGS sequence"/>
</dbReference>
<dbReference type="EMBL" id="JAJFNJ020000003">
    <property type="protein sequence ID" value="MEC3890124.1"/>
    <property type="molecule type" value="Genomic_DNA"/>
</dbReference>
<proteinExistence type="predicted"/>
<gene>
    <name evidence="1" type="ORF">LLE72_020825</name>
</gene>
<dbReference type="AlphaFoldDB" id="A0AAJ2X7V0"/>
<accession>A0AAJ2X7V0</accession>
<evidence type="ECO:0000313" key="2">
    <source>
        <dbReference type="Proteomes" id="UP001297361"/>
    </source>
</evidence>
<evidence type="ECO:0000313" key="1">
    <source>
        <dbReference type="EMBL" id="MEC3890124.1"/>
    </source>
</evidence>
<protein>
    <submittedName>
        <fullName evidence="1">Transposase</fullName>
    </submittedName>
</protein>
<comment type="caution">
    <text evidence="1">The sequence shown here is derived from an EMBL/GenBank/DDBJ whole genome shotgun (WGS) entry which is preliminary data.</text>
</comment>
<reference evidence="1" key="2">
    <citation type="submission" date="2024-01" db="EMBL/GenBank/DDBJ databases">
        <title>Long-read genome sequencing of X. campestris pv. papavericola.</title>
        <authorList>
            <person name="Hussain R.M.F."/>
            <person name="Greer S."/>
            <person name="Harrison J."/>
            <person name="Grant M."/>
            <person name="Vicente J."/>
            <person name="Studholme D.J."/>
        </authorList>
    </citation>
    <scope>NUCLEOTIDE SEQUENCE</scope>
    <source>
        <strain evidence="1">NCPPB 2970</strain>
    </source>
</reference>
<reference evidence="1" key="1">
    <citation type="submission" date="2021-10" db="EMBL/GenBank/DDBJ databases">
        <authorList>
            <person name="Hussein R."/>
            <person name="Harrison J."/>
            <person name="Studholme D.J."/>
            <person name="Vicente J."/>
            <person name="Grant M."/>
        </authorList>
    </citation>
    <scope>NUCLEOTIDE SEQUENCE</scope>
    <source>
        <strain evidence="1">NCPPB 2970</strain>
    </source>
</reference>